<protein>
    <submittedName>
        <fullName evidence="2">Uncharacterized protein</fullName>
    </submittedName>
</protein>
<keyword evidence="1" id="KW-1133">Transmembrane helix</keyword>
<gene>
    <name evidence="2" type="ORF">PMEA_00001190</name>
</gene>
<dbReference type="EMBL" id="CALNXJ010000001">
    <property type="protein sequence ID" value="CAH3031185.1"/>
    <property type="molecule type" value="Genomic_DNA"/>
</dbReference>
<reference evidence="2 3" key="1">
    <citation type="submission" date="2022-05" db="EMBL/GenBank/DDBJ databases">
        <authorList>
            <consortium name="Genoscope - CEA"/>
            <person name="William W."/>
        </authorList>
    </citation>
    <scope>NUCLEOTIDE SEQUENCE [LARGE SCALE GENOMIC DNA]</scope>
</reference>
<organism evidence="2 3">
    <name type="scientific">Pocillopora meandrina</name>
    <dbReference type="NCBI Taxonomy" id="46732"/>
    <lineage>
        <taxon>Eukaryota</taxon>
        <taxon>Metazoa</taxon>
        <taxon>Cnidaria</taxon>
        <taxon>Anthozoa</taxon>
        <taxon>Hexacorallia</taxon>
        <taxon>Scleractinia</taxon>
        <taxon>Astrocoeniina</taxon>
        <taxon>Pocilloporidae</taxon>
        <taxon>Pocillopora</taxon>
    </lineage>
</organism>
<comment type="caution">
    <text evidence="2">The sequence shown here is derived from an EMBL/GenBank/DDBJ whole genome shotgun (WGS) entry which is preliminary data.</text>
</comment>
<keyword evidence="1" id="KW-0472">Membrane</keyword>
<evidence type="ECO:0000313" key="3">
    <source>
        <dbReference type="Proteomes" id="UP001159428"/>
    </source>
</evidence>
<dbReference type="Proteomes" id="UP001159428">
    <property type="component" value="Unassembled WGS sequence"/>
</dbReference>
<dbReference type="AlphaFoldDB" id="A0AAU9VJS1"/>
<evidence type="ECO:0000256" key="1">
    <source>
        <dbReference type="SAM" id="Phobius"/>
    </source>
</evidence>
<accession>A0AAU9VJS1</accession>
<feature type="transmembrane region" description="Helical" evidence="1">
    <location>
        <begin position="25"/>
        <end position="43"/>
    </location>
</feature>
<keyword evidence="3" id="KW-1185">Reference proteome</keyword>
<feature type="transmembrane region" description="Helical" evidence="1">
    <location>
        <begin position="55"/>
        <end position="72"/>
    </location>
</feature>
<proteinExistence type="predicted"/>
<name>A0AAU9VJS1_9CNID</name>
<feature type="non-terminal residue" evidence="2">
    <location>
        <position position="240"/>
    </location>
</feature>
<sequence>MNEFYQENNLLTVTFLYNENLFNNQELLCIFSTLFSIHFLLKVLTERICSTIKSFFSCGSFPLFSFISWFYITLKGKTRALLVDLCRSPGKEAMIMGGNQSVFFFNVRIHYSLLLNFTAYQMLIDSIIDILRRSTGNENENALSSRALSICAERFEDFFLQVNYTERRFYTNQVIIQVEILYSFIANMINSLLLNSERTNQLFHTYATDAMCKAGIPVLDIYPLTTAWPEGTRDSMHYID</sequence>
<keyword evidence="1" id="KW-0812">Transmembrane</keyword>
<evidence type="ECO:0000313" key="2">
    <source>
        <dbReference type="EMBL" id="CAH3031185.1"/>
    </source>
</evidence>